<dbReference type="GO" id="GO:0008930">
    <property type="term" value="F:methylthioadenosine nucleosidase activity"/>
    <property type="evidence" value="ECO:0007669"/>
    <property type="project" value="TreeGrafter"/>
</dbReference>
<dbReference type="GO" id="GO:0009234">
    <property type="term" value="P:menaquinone biosynthetic process"/>
    <property type="evidence" value="ECO:0007669"/>
    <property type="project" value="UniProtKB-UniRule"/>
</dbReference>
<dbReference type="GO" id="GO:0008782">
    <property type="term" value="F:adenosylhomocysteine nucleosidase activity"/>
    <property type="evidence" value="ECO:0007669"/>
    <property type="project" value="TreeGrafter"/>
</dbReference>
<dbReference type="PANTHER" id="PTHR46832:SF2">
    <property type="entry name" value="FUTALOSINE HYDROLASE"/>
    <property type="match status" value="1"/>
</dbReference>
<dbReference type="NCBIfam" id="TIGR03664">
    <property type="entry name" value="fut_nucase"/>
    <property type="match status" value="1"/>
</dbReference>
<dbReference type="RefSeq" id="WP_011791464.1">
    <property type="nucleotide sequence ID" value="NC_008751.1"/>
</dbReference>
<evidence type="ECO:0000256" key="2">
    <source>
        <dbReference type="NCBIfam" id="TIGR03664"/>
    </source>
</evidence>
<dbReference type="GO" id="GO:0019284">
    <property type="term" value="P:L-methionine salvage from S-adenosylmethionine"/>
    <property type="evidence" value="ECO:0007669"/>
    <property type="project" value="TreeGrafter"/>
</dbReference>
<dbReference type="KEGG" id="dvl:Dvul_0209"/>
<dbReference type="InterPro" id="IPR019963">
    <property type="entry name" value="FL_hydrolase_MqnB"/>
</dbReference>
<dbReference type="SUPFAM" id="SSF53167">
    <property type="entry name" value="Purine and uridine phosphorylases"/>
    <property type="match status" value="1"/>
</dbReference>
<dbReference type="Gene3D" id="3.40.50.1580">
    <property type="entry name" value="Nucleoside phosphorylase domain"/>
    <property type="match status" value="1"/>
</dbReference>
<dbReference type="AlphaFoldDB" id="A0A0H3A5G8"/>
<comment type="similarity">
    <text evidence="1">Belongs to the PNP/UDP phosphorylase family. Futalosine hydrolase subfamily.</text>
</comment>
<dbReference type="PANTHER" id="PTHR46832">
    <property type="entry name" value="5'-METHYLTHIOADENOSINE/S-ADENOSYLHOMOCYSTEINE NUCLEOSIDASE"/>
    <property type="match status" value="1"/>
</dbReference>
<dbReference type="UniPathway" id="UPA00079"/>
<sequence length="236" mass="24609">MPLILATATTSEMRAVLTGFNGRGRVGCVMPEEGQPVVSPVNECECILLVTGVGPVNAAFQLGRTLAANKRIEGVVNLGIGGSFDMEKAPLCHGVLVDSETWPDYGLATTEGTSAEALRFPLHQDDAGTVWNRIDLAPVASLHTLGLSVPEHSAIGGALTVAAASGHPARAEEMCAHGALIENMEGFALALGCRKAGLPFVEYRIVSNRVGSRAAVDWALDDAFTALGKAARALFC</sequence>
<dbReference type="EMBL" id="CP000527">
    <property type="protein sequence ID" value="ABM27233.1"/>
    <property type="molecule type" value="Genomic_DNA"/>
</dbReference>
<keyword evidence="1" id="KW-0474">Menaquinone biosynthesis</keyword>
<comment type="pathway">
    <text evidence="1">Quinol/quinone metabolism; menaquinone biosynthesis.</text>
</comment>
<comment type="function">
    <text evidence="1">Catalyzes the hydrolysis of futalosine (FL) to dehypoxanthine futalosine (DHFL) and hypoxanthine, a step in the biosynthesis of menaquinone (MK, vitamin K2).</text>
</comment>
<proteinExistence type="inferred from homology"/>
<keyword evidence="1" id="KW-0378">Hydrolase</keyword>
<evidence type="ECO:0000313" key="3">
    <source>
        <dbReference type="EMBL" id="ABM27233.1"/>
    </source>
</evidence>
<dbReference type="InterPro" id="IPR035994">
    <property type="entry name" value="Nucleoside_phosphorylase_sf"/>
</dbReference>
<gene>
    <name evidence="1" type="primary">mqnB</name>
    <name evidence="3" type="ordered locus">Dvul_0209</name>
</gene>
<organism evidence="3 4">
    <name type="scientific">Nitratidesulfovibrio vulgaris (strain DP4)</name>
    <name type="common">Desulfovibrio vulgaris</name>
    <dbReference type="NCBI Taxonomy" id="391774"/>
    <lineage>
        <taxon>Bacteria</taxon>
        <taxon>Pseudomonadati</taxon>
        <taxon>Thermodesulfobacteriota</taxon>
        <taxon>Desulfovibrionia</taxon>
        <taxon>Desulfovibrionales</taxon>
        <taxon>Desulfovibrionaceae</taxon>
        <taxon>Nitratidesulfovibrio</taxon>
    </lineage>
</organism>
<dbReference type="GO" id="GO:0009116">
    <property type="term" value="P:nucleoside metabolic process"/>
    <property type="evidence" value="ECO:0007669"/>
    <property type="project" value="InterPro"/>
</dbReference>
<dbReference type="GO" id="GO:0005829">
    <property type="term" value="C:cytosol"/>
    <property type="evidence" value="ECO:0007669"/>
    <property type="project" value="TreeGrafter"/>
</dbReference>
<accession>A0A0H3A5G8</accession>
<evidence type="ECO:0000313" key="4">
    <source>
        <dbReference type="Proteomes" id="UP000009173"/>
    </source>
</evidence>
<dbReference type="HAMAP" id="MF_00991">
    <property type="entry name" value="MqnB"/>
    <property type="match status" value="1"/>
</dbReference>
<evidence type="ECO:0000256" key="1">
    <source>
        <dbReference type="HAMAP-Rule" id="MF_00991"/>
    </source>
</evidence>
<dbReference type="Proteomes" id="UP000009173">
    <property type="component" value="Chromosome"/>
</dbReference>
<comment type="catalytic activity">
    <reaction evidence="1">
        <text>futalosine + H2O = dehypoxanthine futalosine + hypoxanthine</text>
        <dbReference type="Rhea" id="RHEA:25904"/>
        <dbReference type="ChEBI" id="CHEBI:15377"/>
        <dbReference type="ChEBI" id="CHEBI:17368"/>
        <dbReference type="ChEBI" id="CHEBI:58863"/>
        <dbReference type="ChEBI" id="CHEBI:58864"/>
        <dbReference type="EC" id="3.2.2.26"/>
    </reaction>
</comment>
<dbReference type="HOGENOM" id="CLU_031248_3_1_7"/>
<protein>
    <recommendedName>
        <fullName evidence="1 2">Futalosine hydrolase</fullName>
        <shortName evidence="1">FL hydrolase</shortName>
        <ecNumber evidence="1 2">3.2.2.26</ecNumber>
    </recommendedName>
    <alternativeName>
        <fullName evidence="1">Futalosine nucleosidase</fullName>
    </alternativeName>
    <alternativeName>
        <fullName evidence="1">Menaquinone biosynthetic enzyme MqnB</fullName>
    </alternativeName>
</protein>
<reference evidence="4" key="1">
    <citation type="journal article" date="2009" name="Environ. Microbiol.">
        <title>Contribution of mobile genetic elements to Desulfovibrio vulgaris genome plasticity.</title>
        <authorList>
            <person name="Walker C.B."/>
            <person name="Stolyar S."/>
            <person name="Chivian D."/>
            <person name="Pinel N."/>
            <person name="Gabster J.A."/>
            <person name="Dehal P.S."/>
            <person name="He Z."/>
            <person name="Yang Z.K."/>
            <person name="Yen H.C."/>
            <person name="Zhou J."/>
            <person name="Wall J.D."/>
            <person name="Hazen T.C."/>
            <person name="Arkin A.P."/>
            <person name="Stahl D.A."/>
        </authorList>
    </citation>
    <scope>NUCLEOTIDE SEQUENCE [LARGE SCALE GENOMIC DNA]</scope>
    <source>
        <strain evidence="4">DP4</strain>
    </source>
</reference>
<dbReference type="EC" id="3.2.2.26" evidence="1 2"/>
<name>A0A0H3A5G8_NITV4</name>